<dbReference type="KEGG" id="nre:BES08_20110"/>
<dbReference type="Proteomes" id="UP000024329">
    <property type="component" value="Unassembled WGS sequence"/>
</dbReference>
<evidence type="ECO:0000259" key="5">
    <source>
        <dbReference type="PROSITE" id="PS50977"/>
    </source>
</evidence>
<keyword evidence="2 4" id="KW-0238">DNA-binding</keyword>
<keyword evidence="3" id="KW-0804">Transcription</keyword>
<keyword evidence="9" id="KW-1185">Reference proteome</keyword>
<dbReference type="OrthoDB" id="9795242at2"/>
<dbReference type="PANTHER" id="PTHR47506">
    <property type="entry name" value="TRANSCRIPTIONAL REGULATORY PROTEIN"/>
    <property type="match status" value="1"/>
</dbReference>
<feature type="DNA-binding region" description="H-T-H motif" evidence="4">
    <location>
        <begin position="33"/>
        <end position="52"/>
    </location>
</feature>
<evidence type="ECO:0000313" key="7">
    <source>
        <dbReference type="EMBL" id="EZP69584.1"/>
    </source>
</evidence>
<dbReference type="RefSeq" id="WP_036530832.1">
    <property type="nucleotide sequence ID" value="NZ_CP017076.1"/>
</dbReference>
<reference evidence="7 8" key="1">
    <citation type="submission" date="2014-03" db="EMBL/GenBank/DDBJ databases">
        <title>Whole genome sequence of Novosphingobium resinovorum KF1.</title>
        <authorList>
            <person name="Gan H.M."/>
            <person name="Gan H.Y."/>
            <person name="Chew T.H."/>
            <person name="Savka M.A."/>
        </authorList>
    </citation>
    <scope>NUCLEOTIDE SEQUENCE [LARGE SCALE GENOMIC DNA]</scope>
    <source>
        <strain evidence="7 8">KF1</strain>
    </source>
</reference>
<evidence type="ECO:0000313" key="9">
    <source>
        <dbReference type="Proteomes" id="UP000094626"/>
    </source>
</evidence>
<evidence type="ECO:0000313" key="6">
    <source>
        <dbReference type="EMBL" id="AOR79184.1"/>
    </source>
</evidence>
<evidence type="ECO:0000256" key="1">
    <source>
        <dbReference type="ARBA" id="ARBA00023015"/>
    </source>
</evidence>
<dbReference type="Proteomes" id="UP000094626">
    <property type="component" value="Plasmid pSA1"/>
</dbReference>
<keyword evidence="1" id="KW-0805">Transcription regulation</keyword>
<dbReference type="PANTHER" id="PTHR47506:SF1">
    <property type="entry name" value="HTH-TYPE TRANSCRIPTIONAL REGULATOR YJDC"/>
    <property type="match status" value="1"/>
</dbReference>
<feature type="domain" description="HTH tetR-type" evidence="5">
    <location>
        <begin position="9"/>
        <end position="70"/>
    </location>
</feature>
<evidence type="ECO:0000313" key="8">
    <source>
        <dbReference type="Proteomes" id="UP000024329"/>
    </source>
</evidence>
<name>A0A031J6X5_9SPHN</name>
<protein>
    <submittedName>
        <fullName evidence="6">TetR family transcriptional regulator</fullName>
    </submittedName>
    <submittedName>
        <fullName evidence="7">Transcriptional regulator TetR</fullName>
    </submittedName>
</protein>
<dbReference type="GO" id="GO:0003677">
    <property type="term" value="F:DNA binding"/>
    <property type="evidence" value="ECO:0007669"/>
    <property type="project" value="UniProtKB-UniRule"/>
</dbReference>
<dbReference type="InterPro" id="IPR001647">
    <property type="entry name" value="HTH_TetR"/>
</dbReference>
<evidence type="ECO:0000256" key="4">
    <source>
        <dbReference type="PROSITE-ProRule" id="PRU00335"/>
    </source>
</evidence>
<dbReference type="InterPro" id="IPR009057">
    <property type="entry name" value="Homeodomain-like_sf"/>
</dbReference>
<dbReference type="SUPFAM" id="SSF46689">
    <property type="entry name" value="Homeodomain-like"/>
    <property type="match status" value="1"/>
</dbReference>
<organism evidence="7 8">
    <name type="scientific">Novosphingobium resinovorum</name>
    <dbReference type="NCBI Taxonomy" id="158500"/>
    <lineage>
        <taxon>Bacteria</taxon>
        <taxon>Pseudomonadati</taxon>
        <taxon>Pseudomonadota</taxon>
        <taxon>Alphaproteobacteria</taxon>
        <taxon>Sphingomonadales</taxon>
        <taxon>Sphingomonadaceae</taxon>
        <taxon>Novosphingobium</taxon>
    </lineage>
</organism>
<dbReference type="Pfam" id="PF00440">
    <property type="entry name" value="TetR_N"/>
    <property type="match status" value="1"/>
</dbReference>
<accession>A0A031J6X5</accession>
<geneLocation type="plasmid" evidence="6 9">
    <name>pSA1</name>
</geneLocation>
<dbReference type="PROSITE" id="PS50977">
    <property type="entry name" value="HTH_TETR_2"/>
    <property type="match status" value="1"/>
</dbReference>
<dbReference type="AlphaFoldDB" id="A0A031J6X5"/>
<reference evidence="9" key="3">
    <citation type="journal article" date="2017" name="J. Biotechnol.">
        <title>Complete genome sequence of Novosphingobium resinovorum SA1, a versatile xenobiotic-degrading bacterium capable of utilizing sulfanilic acid.</title>
        <authorList>
            <person name="Hegedus B."/>
            <person name="Kos P.B."/>
            <person name="Balint B."/>
            <person name="Maroti G."/>
            <person name="Gan H.M."/>
            <person name="Perei K."/>
            <person name="Rakhely G."/>
        </authorList>
    </citation>
    <scope>NUCLEOTIDE SEQUENCE [LARGE SCALE GENOMIC DNA]</scope>
    <source>
        <strain evidence="9">SA1</strain>
    </source>
</reference>
<evidence type="ECO:0000256" key="2">
    <source>
        <dbReference type="ARBA" id="ARBA00023125"/>
    </source>
</evidence>
<dbReference type="SUPFAM" id="SSF48498">
    <property type="entry name" value="Tetracyclin repressor-like, C-terminal domain"/>
    <property type="match status" value="1"/>
</dbReference>
<evidence type="ECO:0000256" key="3">
    <source>
        <dbReference type="ARBA" id="ARBA00023163"/>
    </source>
</evidence>
<dbReference type="Pfam" id="PF16925">
    <property type="entry name" value="TetR_C_13"/>
    <property type="match status" value="1"/>
</dbReference>
<dbReference type="InterPro" id="IPR011075">
    <property type="entry name" value="TetR_C"/>
</dbReference>
<dbReference type="EMBL" id="CP017076">
    <property type="protein sequence ID" value="AOR79184.1"/>
    <property type="molecule type" value="Genomic_DNA"/>
</dbReference>
<sequence length="201" mass="21939">MPRTGRPRTFDRDGAIDAAMTLFWAQGYEPTSLSQLRSSMGGLSSASFYAAFTSKEALFQDVVDRYIGSYGQVTASLKDDTLAPRNAIETALRKSAAMQTAQSHPPGCLIMLGANNCSPENRQVEAILVQERQRNRQGIERHVERARTNGELSPSTDTAAMARMFSTFLSGMSVEARDGVPLSQIDAAITSLMRLWDQAAV</sequence>
<proteinExistence type="predicted"/>
<dbReference type="EMBL" id="JFYZ01000076">
    <property type="protein sequence ID" value="EZP69584.1"/>
    <property type="molecule type" value="Genomic_DNA"/>
</dbReference>
<dbReference type="InterPro" id="IPR036271">
    <property type="entry name" value="Tet_transcr_reg_TetR-rel_C_sf"/>
</dbReference>
<gene>
    <name evidence="6" type="ORF">BES08_20110</name>
    <name evidence="7" type="ORF">BV97_05561</name>
</gene>
<dbReference type="Gene3D" id="1.10.10.60">
    <property type="entry name" value="Homeodomain-like"/>
    <property type="match status" value="1"/>
</dbReference>
<keyword evidence="6" id="KW-0614">Plasmid</keyword>
<reference evidence="6" key="2">
    <citation type="submission" date="2016-08" db="EMBL/GenBank/DDBJ databases">
        <authorList>
            <person name="Seilhamer J.J."/>
        </authorList>
    </citation>
    <scope>NUCLEOTIDE SEQUENCE [LARGE SCALE GENOMIC DNA]</scope>
    <source>
        <strain evidence="6">SA1</strain>
        <plasmid evidence="6">pSA1</plasmid>
    </source>
</reference>
<dbReference type="Gene3D" id="1.10.357.10">
    <property type="entry name" value="Tetracycline Repressor, domain 2"/>
    <property type="match status" value="1"/>
</dbReference>
<dbReference type="eggNOG" id="COG1309">
    <property type="taxonomic scope" value="Bacteria"/>
</dbReference>